<organism evidence="2 3">
    <name type="scientific">Alistipes finegoldii</name>
    <dbReference type="NCBI Taxonomy" id="214856"/>
    <lineage>
        <taxon>Bacteria</taxon>
        <taxon>Pseudomonadati</taxon>
        <taxon>Bacteroidota</taxon>
        <taxon>Bacteroidia</taxon>
        <taxon>Bacteroidales</taxon>
        <taxon>Rikenellaceae</taxon>
        <taxon>Alistipes</taxon>
    </lineage>
</organism>
<dbReference type="Pfam" id="PF13401">
    <property type="entry name" value="AAA_22"/>
    <property type="match status" value="1"/>
</dbReference>
<keyword evidence="2" id="KW-0547">Nucleotide-binding</keyword>
<dbReference type="SUPFAM" id="SSF52540">
    <property type="entry name" value="P-loop containing nucleoside triphosphate hydrolases"/>
    <property type="match status" value="1"/>
</dbReference>
<keyword evidence="3" id="KW-1185">Reference proteome</keyword>
<dbReference type="PANTHER" id="PTHR35894:SF5">
    <property type="entry name" value="MU-LIKE PROPHAGE FLUMU DNA TRANSPOSITION PROTEIN B"/>
    <property type="match status" value="1"/>
</dbReference>
<dbReference type="PANTHER" id="PTHR35894">
    <property type="entry name" value="GENERAL SECRETION PATHWAY PROTEIN A-RELATED"/>
    <property type="match status" value="1"/>
</dbReference>
<gene>
    <name evidence="2" type="ORF">F2A26_06255</name>
</gene>
<dbReference type="Gene3D" id="3.40.50.300">
    <property type="entry name" value="P-loop containing nucleotide triphosphate hydrolases"/>
    <property type="match status" value="1"/>
</dbReference>
<dbReference type="EMBL" id="VVND01000007">
    <property type="protein sequence ID" value="KAA3159639.1"/>
    <property type="molecule type" value="Genomic_DNA"/>
</dbReference>
<accession>A0ABQ6S457</accession>
<sequence>MKQLSLEEKQTVQTQLQAYVSKYPSQNKAVNSLGLSTGTVSAILNGKFDNISDEMFLRIRSLVSPINPEEWAVCETTAYRELSVLLSDAQANQNVSWVVGNAGIGKTTTAHDYASKHENVFVVSCSEDMRRGDFIREMARVIGLKLAQTSLREKLQAVTDALRVLDRPLLVFDEGDKLMDTVFYYFISIYNALEGRCGIIFLSTEYIKRRMSIGLEYDKKGYDEIYSRIGRRFIDLTPATRHEVTAVCRANGLIADSAIAEVVADARTMVSTSVNPWDKKQPKEYFDMRRVRKSVHKNKKLAQIKK</sequence>
<dbReference type="RefSeq" id="WP_130062847.1">
    <property type="nucleotide sequence ID" value="NZ_DBFNGO010000096.1"/>
</dbReference>
<proteinExistence type="predicted"/>
<dbReference type="InterPro" id="IPR027417">
    <property type="entry name" value="P-loop_NTPase"/>
</dbReference>
<evidence type="ECO:0000259" key="1">
    <source>
        <dbReference type="Pfam" id="PF13401"/>
    </source>
</evidence>
<dbReference type="InterPro" id="IPR052026">
    <property type="entry name" value="ExeA_AAA_ATPase_DNA-bind"/>
</dbReference>
<evidence type="ECO:0000313" key="3">
    <source>
        <dbReference type="Proteomes" id="UP000324870"/>
    </source>
</evidence>
<keyword evidence="2" id="KW-0067">ATP-binding</keyword>
<dbReference type="Proteomes" id="UP000324870">
    <property type="component" value="Unassembled WGS sequence"/>
</dbReference>
<reference evidence="2 3" key="1">
    <citation type="journal article" date="2019" name="Nat. Med.">
        <title>A library of human gut bacterial isolates paired with longitudinal multiomics data enables mechanistic microbiome research.</title>
        <authorList>
            <person name="Poyet M."/>
            <person name="Groussin M."/>
            <person name="Gibbons S.M."/>
            <person name="Avila-Pacheco J."/>
            <person name="Jiang X."/>
            <person name="Kearney S.M."/>
            <person name="Perrotta A.R."/>
            <person name="Berdy B."/>
            <person name="Zhao S."/>
            <person name="Lieberman T.D."/>
            <person name="Swanson P.K."/>
            <person name="Smith M."/>
            <person name="Roesemann S."/>
            <person name="Alexander J.E."/>
            <person name="Rich S.A."/>
            <person name="Livny J."/>
            <person name="Vlamakis H."/>
            <person name="Clish C."/>
            <person name="Bullock K."/>
            <person name="Deik A."/>
            <person name="Scott J."/>
            <person name="Pierce K.A."/>
            <person name="Xavier R.J."/>
            <person name="Alm E.J."/>
        </authorList>
    </citation>
    <scope>NUCLEOTIDE SEQUENCE [LARGE SCALE GENOMIC DNA]</scope>
    <source>
        <strain evidence="2 3">BIOML-A1</strain>
    </source>
</reference>
<feature type="domain" description="ORC1/DEAH AAA+ ATPase" evidence="1">
    <location>
        <begin position="92"/>
        <end position="206"/>
    </location>
</feature>
<protein>
    <submittedName>
        <fullName evidence="2">ATP-binding protein</fullName>
    </submittedName>
</protein>
<dbReference type="InterPro" id="IPR049945">
    <property type="entry name" value="AAA_22"/>
</dbReference>
<dbReference type="GO" id="GO:0005524">
    <property type="term" value="F:ATP binding"/>
    <property type="evidence" value="ECO:0007669"/>
    <property type="project" value="UniProtKB-KW"/>
</dbReference>
<comment type="caution">
    <text evidence="2">The sequence shown here is derived from an EMBL/GenBank/DDBJ whole genome shotgun (WGS) entry which is preliminary data.</text>
</comment>
<evidence type="ECO:0000313" key="2">
    <source>
        <dbReference type="EMBL" id="KAA3159639.1"/>
    </source>
</evidence>
<name>A0ABQ6S457_9BACT</name>